<feature type="transmembrane region" description="Helical" evidence="1">
    <location>
        <begin position="12"/>
        <end position="37"/>
    </location>
</feature>
<keyword evidence="1" id="KW-0812">Transmembrane</keyword>
<organism evidence="3 4">
    <name type="scientific">Weissella bombi</name>
    <dbReference type="NCBI Taxonomy" id="1505725"/>
    <lineage>
        <taxon>Bacteria</taxon>
        <taxon>Bacillati</taxon>
        <taxon>Bacillota</taxon>
        <taxon>Bacilli</taxon>
        <taxon>Lactobacillales</taxon>
        <taxon>Lactobacillaceae</taxon>
        <taxon>Weissella</taxon>
    </lineage>
</organism>
<reference evidence="4" key="1">
    <citation type="submission" date="2016-08" db="EMBL/GenBank/DDBJ databases">
        <authorList>
            <person name="Varghese N."/>
            <person name="Submissions Spin"/>
        </authorList>
    </citation>
    <scope>NUCLEOTIDE SEQUENCE [LARGE SCALE GENOMIC DNA]</scope>
    <source>
        <strain evidence="4">R-53094</strain>
    </source>
</reference>
<gene>
    <name evidence="3" type="ORF">GA0061074_101421</name>
</gene>
<evidence type="ECO:0000259" key="2">
    <source>
        <dbReference type="Pfam" id="PF03703"/>
    </source>
</evidence>
<evidence type="ECO:0000313" key="4">
    <source>
        <dbReference type="Proteomes" id="UP000199268"/>
    </source>
</evidence>
<keyword evidence="1" id="KW-1133">Transmembrane helix</keyword>
<dbReference type="STRING" id="1505725.GA0061074_101421"/>
<feature type="transmembrane region" description="Helical" evidence="1">
    <location>
        <begin position="43"/>
        <end position="65"/>
    </location>
</feature>
<keyword evidence="4" id="KW-1185">Reference proteome</keyword>
<keyword evidence="1" id="KW-0472">Membrane</keyword>
<feature type="domain" description="YdbS-like PH" evidence="2">
    <location>
        <begin position="67"/>
        <end position="141"/>
    </location>
</feature>
<evidence type="ECO:0000256" key="1">
    <source>
        <dbReference type="SAM" id="Phobius"/>
    </source>
</evidence>
<sequence>MGQQLPESIKSVWRLQALLNLLIEIIITVALFCGFYFFKWPMWIVVIIAVIFIICSIGEFILISYRYQFWRYQISDHDVEITTGFFIRKTTAVPILRIQDVTLSAGPLLQFKKLQSVKIHTAAAVHEIGGVDHQTATRLKTKIMDLAKEEDVYDS</sequence>
<dbReference type="InterPro" id="IPR005182">
    <property type="entry name" value="YdbS-like_PH"/>
</dbReference>
<name>A0A1C3ZC68_9LACO</name>
<accession>A0A1C3ZC68</accession>
<dbReference type="AlphaFoldDB" id="A0A1C3ZC68"/>
<dbReference type="RefSeq" id="WP_092461444.1">
    <property type="nucleotide sequence ID" value="NZ_BJEE01000002.1"/>
</dbReference>
<protein>
    <recommendedName>
        <fullName evidence="2">YdbS-like PH domain-containing protein</fullName>
    </recommendedName>
</protein>
<dbReference type="PANTHER" id="PTHR34473">
    <property type="entry name" value="UPF0699 TRANSMEMBRANE PROTEIN YDBS"/>
    <property type="match status" value="1"/>
</dbReference>
<dbReference type="Pfam" id="PF03703">
    <property type="entry name" value="bPH_2"/>
    <property type="match status" value="1"/>
</dbReference>
<proteinExistence type="predicted"/>
<dbReference type="Proteomes" id="UP000199268">
    <property type="component" value="Unassembled WGS sequence"/>
</dbReference>
<dbReference type="EMBL" id="FMAO01000001">
    <property type="protein sequence ID" value="SCB79979.1"/>
    <property type="molecule type" value="Genomic_DNA"/>
</dbReference>
<dbReference type="PANTHER" id="PTHR34473:SF2">
    <property type="entry name" value="UPF0699 TRANSMEMBRANE PROTEIN YDBT"/>
    <property type="match status" value="1"/>
</dbReference>
<dbReference type="OrthoDB" id="1750577at2"/>
<evidence type="ECO:0000313" key="3">
    <source>
        <dbReference type="EMBL" id="SCB79979.1"/>
    </source>
</evidence>